<dbReference type="CDD" id="cd05466">
    <property type="entry name" value="PBP2_LTTR_substrate"/>
    <property type="match status" value="1"/>
</dbReference>
<organism evidence="6 7">
    <name type="scientific">Enterocloster bolteae (strain ATCC BAA-613 / DSM 15670 / CCUG 46953 / JCM 12243 / WAL 16351)</name>
    <name type="common">Clostridium bolteae</name>
    <dbReference type="NCBI Taxonomy" id="411902"/>
    <lineage>
        <taxon>Bacteria</taxon>
        <taxon>Bacillati</taxon>
        <taxon>Bacillota</taxon>
        <taxon>Clostridia</taxon>
        <taxon>Lachnospirales</taxon>
        <taxon>Lachnospiraceae</taxon>
        <taxon>Enterocloster</taxon>
    </lineage>
</organism>
<evidence type="ECO:0000256" key="4">
    <source>
        <dbReference type="ARBA" id="ARBA00023163"/>
    </source>
</evidence>
<evidence type="ECO:0000313" key="7">
    <source>
        <dbReference type="Proteomes" id="UP000005396"/>
    </source>
</evidence>
<dbReference type="PANTHER" id="PTHR30419:SF28">
    <property type="entry name" value="HTH-TYPE TRANSCRIPTIONAL REGULATOR BSDA"/>
    <property type="match status" value="1"/>
</dbReference>
<dbReference type="FunFam" id="1.10.10.10:FF:000001">
    <property type="entry name" value="LysR family transcriptional regulator"/>
    <property type="match status" value="1"/>
</dbReference>
<dbReference type="AlphaFoldDB" id="A8S1T6"/>
<dbReference type="InterPro" id="IPR050950">
    <property type="entry name" value="HTH-type_LysR_regulators"/>
</dbReference>
<feature type="domain" description="HTH lysR-type" evidence="5">
    <location>
        <begin position="4"/>
        <end position="61"/>
    </location>
</feature>
<dbReference type="EMBL" id="ABCC02000047">
    <property type="protein sequence ID" value="EDP13596.1"/>
    <property type="molecule type" value="Genomic_DNA"/>
</dbReference>
<gene>
    <name evidence="6" type="ORF">CLOBOL_06161</name>
</gene>
<evidence type="ECO:0000313" key="6">
    <source>
        <dbReference type="EMBL" id="EDP13596.1"/>
    </source>
</evidence>
<dbReference type="GO" id="GO:0003677">
    <property type="term" value="F:DNA binding"/>
    <property type="evidence" value="ECO:0007669"/>
    <property type="project" value="UniProtKB-KW"/>
</dbReference>
<evidence type="ECO:0000256" key="1">
    <source>
        <dbReference type="ARBA" id="ARBA00009437"/>
    </source>
</evidence>
<reference evidence="6 7" key="2">
    <citation type="submission" date="2007-09" db="EMBL/GenBank/DDBJ databases">
        <title>Draft genome sequence of Clostridium bolteae (ATCC BAA-613).</title>
        <authorList>
            <person name="Sudarsanam P."/>
            <person name="Ley R."/>
            <person name="Guruge J."/>
            <person name="Turnbaugh P.J."/>
            <person name="Mahowald M."/>
            <person name="Liep D."/>
            <person name="Gordon J."/>
        </authorList>
    </citation>
    <scope>NUCLEOTIDE SEQUENCE [LARGE SCALE GENOMIC DNA]</scope>
    <source>
        <strain evidence="7">ATCC BAA-613 / DSM 15670 / CCUG 46953 / JCM 12243 / WAL 16351</strain>
    </source>
</reference>
<dbReference type="HOGENOM" id="CLU_039613_6_2_9"/>
<accession>A8S1T6</accession>
<sequence length="295" mass="33673">MTDMTFEQLDYFIAAVQCDTFLDAAETLHISQSALSKQFMKLEKELDIQLWDRSRRSAVLTEAGHMFYEEALNLSKEYRRTLFRISEFKEKAGQRLSIGTLPILSQYHLTAMLKDFADSHPLIHVFLEEVEEHDLLQGFSNNAYDLIITRSNMLDSKTHTFLPLAEDRLVAILPENHRLADRSCISLNDIAGEGFILMHSYTSIYHFCMDLFQKAGIRLHLLRTARMESIISAVAVHEGISLLPEENFRLFQYKDIVSVPIDPAGKLSIGIAGKKQGQVSSAMAEFLRYAKGYTR</sequence>
<dbReference type="PaxDb" id="411902-CLOBOL_06161"/>
<evidence type="ECO:0000256" key="2">
    <source>
        <dbReference type="ARBA" id="ARBA00023015"/>
    </source>
</evidence>
<comment type="caution">
    <text evidence="6">The sequence shown here is derived from an EMBL/GenBank/DDBJ whole genome shotgun (WGS) entry which is preliminary data.</text>
</comment>
<name>A8S1T6_ENTBW</name>
<dbReference type="PROSITE" id="PS50931">
    <property type="entry name" value="HTH_LYSR"/>
    <property type="match status" value="1"/>
</dbReference>
<dbReference type="PANTHER" id="PTHR30419">
    <property type="entry name" value="HTH-TYPE TRANSCRIPTIONAL REGULATOR YBHD"/>
    <property type="match status" value="1"/>
</dbReference>
<protein>
    <recommendedName>
        <fullName evidence="5">HTH lysR-type domain-containing protein</fullName>
    </recommendedName>
</protein>
<dbReference type="GO" id="GO:0003700">
    <property type="term" value="F:DNA-binding transcription factor activity"/>
    <property type="evidence" value="ECO:0007669"/>
    <property type="project" value="InterPro"/>
</dbReference>
<dbReference type="Pfam" id="PF00126">
    <property type="entry name" value="HTH_1"/>
    <property type="match status" value="1"/>
</dbReference>
<dbReference type="Pfam" id="PF03466">
    <property type="entry name" value="LysR_substrate"/>
    <property type="match status" value="1"/>
</dbReference>
<dbReference type="InterPro" id="IPR000847">
    <property type="entry name" value="LysR_HTH_N"/>
</dbReference>
<dbReference type="GO" id="GO:0005829">
    <property type="term" value="C:cytosol"/>
    <property type="evidence" value="ECO:0007669"/>
    <property type="project" value="TreeGrafter"/>
</dbReference>
<dbReference type="Gene3D" id="3.40.190.290">
    <property type="match status" value="1"/>
</dbReference>
<evidence type="ECO:0000256" key="3">
    <source>
        <dbReference type="ARBA" id="ARBA00023125"/>
    </source>
</evidence>
<dbReference type="eggNOG" id="COG0583">
    <property type="taxonomic scope" value="Bacteria"/>
</dbReference>
<dbReference type="InterPro" id="IPR036388">
    <property type="entry name" value="WH-like_DNA-bd_sf"/>
</dbReference>
<dbReference type="Gene3D" id="1.10.10.10">
    <property type="entry name" value="Winged helix-like DNA-binding domain superfamily/Winged helix DNA-binding domain"/>
    <property type="match status" value="1"/>
</dbReference>
<dbReference type="Proteomes" id="UP000005396">
    <property type="component" value="Unassembled WGS sequence"/>
</dbReference>
<comment type="similarity">
    <text evidence="1">Belongs to the LysR transcriptional regulatory family.</text>
</comment>
<keyword evidence="4" id="KW-0804">Transcription</keyword>
<reference evidence="6 7" key="1">
    <citation type="submission" date="2007-08" db="EMBL/GenBank/DDBJ databases">
        <authorList>
            <person name="Fulton L."/>
            <person name="Clifton S."/>
            <person name="Fulton B."/>
            <person name="Xu J."/>
            <person name="Minx P."/>
            <person name="Pepin K.H."/>
            <person name="Johnson M."/>
            <person name="Thiruvilangam P."/>
            <person name="Bhonagiri V."/>
            <person name="Nash W.E."/>
            <person name="Mardis E.R."/>
            <person name="Wilson R.K."/>
        </authorList>
    </citation>
    <scope>NUCLEOTIDE SEQUENCE [LARGE SCALE GENOMIC DNA]</scope>
    <source>
        <strain evidence="7">ATCC BAA-613 / DSM 15670 / CCUG 46953 / JCM 12243 / WAL 16351</strain>
    </source>
</reference>
<keyword evidence="3" id="KW-0238">DNA-binding</keyword>
<proteinExistence type="inferred from homology"/>
<dbReference type="PRINTS" id="PR00039">
    <property type="entry name" value="HTHLYSR"/>
</dbReference>
<dbReference type="InterPro" id="IPR036390">
    <property type="entry name" value="WH_DNA-bd_sf"/>
</dbReference>
<keyword evidence="2" id="KW-0805">Transcription regulation</keyword>
<evidence type="ECO:0000259" key="5">
    <source>
        <dbReference type="PROSITE" id="PS50931"/>
    </source>
</evidence>
<dbReference type="InterPro" id="IPR005119">
    <property type="entry name" value="LysR_subst-bd"/>
</dbReference>
<dbReference type="SUPFAM" id="SSF53850">
    <property type="entry name" value="Periplasmic binding protein-like II"/>
    <property type="match status" value="1"/>
</dbReference>
<dbReference type="SUPFAM" id="SSF46785">
    <property type="entry name" value="Winged helix' DNA-binding domain"/>
    <property type="match status" value="1"/>
</dbReference>